<evidence type="ECO:0000313" key="6">
    <source>
        <dbReference type="Proteomes" id="UP001521137"/>
    </source>
</evidence>
<protein>
    <recommendedName>
        <fullName evidence="3">Carboxylic ester hydrolase</fullName>
        <ecNumber evidence="3">3.1.1.-</ecNumber>
    </recommendedName>
</protein>
<dbReference type="RefSeq" id="WP_235314378.1">
    <property type="nucleotide sequence ID" value="NZ_JAKGAS010000017.1"/>
</dbReference>
<dbReference type="PROSITE" id="PS00122">
    <property type="entry name" value="CARBOXYLESTERASE_B_1"/>
    <property type="match status" value="1"/>
</dbReference>
<organism evidence="5 6">
    <name type="scientific">Paraglaciecola algarum</name>
    <dbReference type="NCBI Taxonomy" id="3050085"/>
    <lineage>
        <taxon>Bacteria</taxon>
        <taxon>Pseudomonadati</taxon>
        <taxon>Pseudomonadota</taxon>
        <taxon>Gammaproteobacteria</taxon>
        <taxon>Alteromonadales</taxon>
        <taxon>Alteromonadaceae</taxon>
        <taxon>Paraglaciecola</taxon>
    </lineage>
</organism>
<feature type="signal peptide" evidence="3">
    <location>
        <begin position="1"/>
        <end position="23"/>
    </location>
</feature>
<dbReference type="InterPro" id="IPR029058">
    <property type="entry name" value="AB_hydrolase_fold"/>
</dbReference>
<comment type="similarity">
    <text evidence="1 3">Belongs to the type-B carboxylesterase/lipase family.</text>
</comment>
<evidence type="ECO:0000313" key="5">
    <source>
        <dbReference type="EMBL" id="MCF2950276.1"/>
    </source>
</evidence>
<accession>A0ABS9DF96</accession>
<dbReference type="Gene3D" id="3.40.50.1820">
    <property type="entry name" value="alpha/beta hydrolase"/>
    <property type="match status" value="1"/>
</dbReference>
<proteinExistence type="inferred from homology"/>
<dbReference type="EMBL" id="JAKGAS010000017">
    <property type="protein sequence ID" value="MCF2950276.1"/>
    <property type="molecule type" value="Genomic_DNA"/>
</dbReference>
<keyword evidence="2 3" id="KW-0378">Hydrolase</keyword>
<dbReference type="SUPFAM" id="SSF53474">
    <property type="entry name" value="alpha/beta-Hydrolases"/>
    <property type="match status" value="1"/>
</dbReference>
<dbReference type="InterPro" id="IPR050309">
    <property type="entry name" value="Type-B_Carboxylest/Lipase"/>
</dbReference>
<evidence type="ECO:0000256" key="3">
    <source>
        <dbReference type="RuleBase" id="RU361235"/>
    </source>
</evidence>
<dbReference type="EC" id="3.1.1.-" evidence="3"/>
<evidence type="ECO:0000259" key="4">
    <source>
        <dbReference type="Pfam" id="PF00135"/>
    </source>
</evidence>
<keyword evidence="6" id="KW-1185">Reference proteome</keyword>
<sequence length="532" mass="58972">MQFVKAYLILFTLLGCYTTSANSQEKGNALVRIKQGELSGSLELQKQVRAFKGIPYAAAPVGDLRWQPPQQAAVWHGTRNAQYFGHKCMQNPMFSDMQFRDAGTSEDCLFLNVWTPAKKAKNLPVLVYFYGGGFAAGDGSEKRYDGANMAKQGIVTVTVNYRLGIFGLFAHPQLSTDSGYQGSGNYTFMDQAAALKWVSENIQSFGGDPKRVTIAGESAGSFSVSALMASPLSRQYINGAIGESGSFLAGRLNSLEVAEKKGEEVAKSILSGLKLSAKDTISALKELSAQELLDAATKAKHVWFTANVDNYVIPKTLTQMYAQGDYAKVPLLAGNNSQEGSYQSVLGNRSATVENYKQALEARYPNIYGKMLELYPAKNEEQVKDAAQAIASDEFISLSTWNWMDLVTQTNSQATFFYNYTHVRPLMKAEYWSNSWKQSAARGATHSAEIEYALGNLDINPLYEWKEQDYKVSKIVQQYFANFIKTGNPNGKGLANWPMFKHNQQLIINNAPFAENVDYLRVRYTGLNKLKN</sequence>
<dbReference type="InterPro" id="IPR002018">
    <property type="entry name" value="CarbesteraseB"/>
</dbReference>
<evidence type="ECO:0000256" key="1">
    <source>
        <dbReference type="ARBA" id="ARBA00005964"/>
    </source>
</evidence>
<evidence type="ECO:0000256" key="2">
    <source>
        <dbReference type="ARBA" id="ARBA00022801"/>
    </source>
</evidence>
<dbReference type="Pfam" id="PF00135">
    <property type="entry name" value="COesterase"/>
    <property type="match status" value="1"/>
</dbReference>
<feature type="chain" id="PRO_5045001639" description="Carboxylic ester hydrolase" evidence="3">
    <location>
        <begin position="24"/>
        <end position="532"/>
    </location>
</feature>
<name>A0ABS9DF96_9ALTE</name>
<dbReference type="PANTHER" id="PTHR11559">
    <property type="entry name" value="CARBOXYLESTERASE"/>
    <property type="match status" value="1"/>
</dbReference>
<comment type="caution">
    <text evidence="5">The sequence shown here is derived from an EMBL/GenBank/DDBJ whole genome shotgun (WGS) entry which is preliminary data.</text>
</comment>
<reference evidence="5 6" key="1">
    <citation type="submission" date="2022-01" db="EMBL/GenBank/DDBJ databases">
        <title>Paraglaciecola sp. G1-23.</title>
        <authorList>
            <person name="Jin M.S."/>
            <person name="Han D.M."/>
            <person name="Kim H.M."/>
            <person name="Jeon C.O."/>
        </authorList>
    </citation>
    <scope>NUCLEOTIDE SEQUENCE [LARGE SCALE GENOMIC DNA]</scope>
    <source>
        <strain evidence="5 6">G1-23</strain>
    </source>
</reference>
<dbReference type="InterPro" id="IPR019826">
    <property type="entry name" value="Carboxylesterase_B_AS"/>
</dbReference>
<dbReference type="InterPro" id="IPR019819">
    <property type="entry name" value="Carboxylesterase_B_CS"/>
</dbReference>
<dbReference type="Proteomes" id="UP001521137">
    <property type="component" value="Unassembled WGS sequence"/>
</dbReference>
<dbReference type="PROSITE" id="PS00941">
    <property type="entry name" value="CARBOXYLESTERASE_B_2"/>
    <property type="match status" value="1"/>
</dbReference>
<feature type="domain" description="Carboxylesterase type B" evidence="4">
    <location>
        <begin position="29"/>
        <end position="508"/>
    </location>
</feature>
<gene>
    <name evidence="5" type="ORF">L0668_19365</name>
</gene>
<dbReference type="PROSITE" id="PS51257">
    <property type="entry name" value="PROKAR_LIPOPROTEIN"/>
    <property type="match status" value="1"/>
</dbReference>
<keyword evidence="3" id="KW-0732">Signal</keyword>